<dbReference type="Proteomes" id="UP000695562">
    <property type="component" value="Unassembled WGS sequence"/>
</dbReference>
<dbReference type="InterPro" id="IPR055347">
    <property type="entry name" value="UTP6_N"/>
</dbReference>
<dbReference type="Pfam" id="PF24892">
    <property type="entry name" value="UTP6_C"/>
    <property type="match status" value="1"/>
</dbReference>
<evidence type="ECO:0000256" key="5">
    <source>
        <dbReference type="ARBA" id="ARBA00023242"/>
    </source>
</evidence>
<feature type="domain" description="U3 small nucleolar RNA-associated protein 6 N-terminal" evidence="6">
    <location>
        <begin position="9"/>
        <end position="76"/>
    </location>
</feature>
<dbReference type="GO" id="GO:0030515">
    <property type="term" value="F:snoRNA binding"/>
    <property type="evidence" value="ECO:0007669"/>
    <property type="project" value="InterPro"/>
</dbReference>
<dbReference type="InterPro" id="IPR056907">
    <property type="entry name" value="UTP6_C"/>
</dbReference>
<evidence type="ECO:0000313" key="8">
    <source>
        <dbReference type="EMBL" id="KAF2074529.1"/>
    </source>
</evidence>
<accession>A0A8J4PYP1</accession>
<comment type="similarity">
    <text evidence="2">Belongs to the UTP6 family.</text>
</comment>
<proteinExistence type="inferred from homology"/>
<dbReference type="SUPFAM" id="SSF48452">
    <property type="entry name" value="TPR-like"/>
    <property type="match status" value="1"/>
</dbReference>
<evidence type="ECO:0008006" key="10">
    <source>
        <dbReference type="Google" id="ProtNLM"/>
    </source>
</evidence>
<keyword evidence="5" id="KW-0539">Nucleus</keyword>
<dbReference type="PANTHER" id="PTHR23271">
    <property type="entry name" value="HEPATOCELLULAR CARCINOMA-ASSOCIATED ANTIGEN 66"/>
    <property type="match status" value="1"/>
</dbReference>
<sequence>MDKVFSSIDNLLDETLKVVSMGIINKEECRSIMKKREQLEIKITGRNTGKYDYLNYIKYELELDRMFHQRAKVQGIEFDHKLRSPLRHVLLLFSYAVKRFPKDESLWINFLNIRIKRTSKEGTGKTFAQALQHLPRSPRLWKLAASYEFETCKNIQSARNLIQAGIQFNQTDQTLWHYFFTMELVYISLLYNNIKDGLNILSGKKEQEESSTIDINLDKLKRDEKLDVNEQYITFGTEVLDGVALMKSNLIRGAIASLVYKNAIQQIKNDFDFRKQFYKIANKYLDVGKDDSNPIGAGELVQKEIIDSLKQDFNNDERVYLLLAKIELSKSSTTSKLNVDGIKKSIAILENGYQSIMNESFLFCFYQFVRKLWSQSISIKDSKGITCLEPYFCKIFEFAIEKQFITEKGYYEYIELLVEMGSIEKAFKASESSTNKFKSSSKLWTQRVNLYIKNQYILANSNKTNDSLDSIFEKAIKSVNSKDSENANLFTEYFKYQSIYKQQDFNKITELFKKLVKQLDGNTVSQNQLKSYLLDYTFLNQPKDKLKLSYQLCFQYLPIEKDFYKKCILYEEQRIDRNINDVRSLYERCFAHSKDTETKDTELWLNYRNFELLITGDVEKANTIANRAKKSLLDPVIFITTVNGSATSNNTVKSQSQ</sequence>
<dbReference type="SMART" id="SM00386">
    <property type="entry name" value="HAT"/>
    <property type="match status" value="5"/>
</dbReference>
<dbReference type="OrthoDB" id="28112at2759"/>
<evidence type="ECO:0000256" key="1">
    <source>
        <dbReference type="ARBA" id="ARBA00004604"/>
    </source>
</evidence>
<evidence type="ECO:0000256" key="2">
    <source>
        <dbReference type="ARBA" id="ARBA00010734"/>
    </source>
</evidence>
<dbReference type="PANTHER" id="PTHR23271:SF1">
    <property type="entry name" value="U3 SMALL NUCLEOLAR RNA-ASSOCIATED PROTEIN 6 HOMOLOG"/>
    <property type="match status" value="1"/>
</dbReference>
<dbReference type="AlphaFoldDB" id="A0A8J4PYP1"/>
<evidence type="ECO:0000259" key="7">
    <source>
        <dbReference type="Pfam" id="PF24892"/>
    </source>
</evidence>
<dbReference type="EMBL" id="AJWJ01000142">
    <property type="protein sequence ID" value="KAF2074529.1"/>
    <property type="molecule type" value="Genomic_DNA"/>
</dbReference>
<feature type="domain" description="U3 small nucleolar RNA-associated protein 6 homolog C-terminal" evidence="7">
    <location>
        <begin position="344"/>
        <end position="632"/>
    </location>
</feature>
<keyword evidence="9" id="KW-1185">Reference proteome</keyword>
<organism evidence="8 9">
    <name type="scientific">Polysphondylium violaceum</name>
    <dbReference type="NCBI Taxonomy" id="133409"/>
    <lineage>
        <taxon>Eukaryota</taxon>
        <taxon>Amoebozoa</taxon>
        <taxon>Evosea</taxon>
        <taxon>Eumycetozoa</taxon>
        <taxon>Dictyostelia</taxon>
        <taxon>Dictyosteliales</taxon>
        <taxon>Dictyosteliaceae</taxon>
        <taxon>Polysphondylium</taxon>
    </lineage>
</organism>
<keyword evidence="4" id="KW-0677">Repeat</keyword>
<dbReference type="InterPro" id="IPR003107">
    <property type="entry name" value="HAT"/>
</dbReference>
<dbReference type="Gene3D" id="1.25.40.10">
    <property type="entry name" value="Tetratricopeptide repeat domain"/>
    <property type="match status" value="3"/>
</dbReference>
<dbReference type="InterPro" id="IPR013949">
    <property type="entry name" value="Utp6"/>
</dbReference>
<dbReference type="InterPro" id="IPR011990">
    <property type="entry name" value="TPR-like_helical_dom_sf"/>
</dbReference>
<evidence type="ECO:0000259" key="6">
    <source>
        <dbReference type="Pfam" id="PF08640"/>
    </source>
</evidence>
<name>A0A8J4PYP1_9MYCE</name>
<dbReference type="GO" id="GO:0034388">
    <property type="term" value="C:Pwp2p-containing subcomplex of 90S preribosome"/>
    <property type="evidence" value="ECO:0007669"/>
    <property type="project" value="TreeGrafter"/>
</dbReference>
<keyword evidence="3" id="KW-0698">rRNA processing</keyword>
<comment type="subcellular location">
    <subcellularLocation>
        <location evidence="1">Nucleus</location>
        <location evidence="1">Nucleolus</location>
    </subcellularLocation>
</comment>
<protein>
    <recommendedName>
        <fullName evidence="10">U3 snoRNP protein</fullName>
    </recommendedName>
</protein>
<reference evidence="8" key="1">
    <citation type="submission" date="2020-01" db="EMBL/GenBank/DDBJ databases">
        <title>Development of genomics and gene disruption for Polysphondylium violaceum indicates a role for the polyketide synthase stlB in stalk morphogenesis.</title>
        <authorList>
            <person name="Narita B."/>
            <person name="Kawabe Y."/>
            <person name="Kin K."/>
            <person name="Saito T."/>
            <person name="Gibbs R."/>
            <person name="Kuspa A."/>
            <person name="Muzny D."/>
            <person name="Queller D."/>
            <person name="Richards S."/>
            <person name="Strassman J."/>
            <person name="Sucgang R."/>
            <person name="Worley K."/>
            <person name="Schaap P."/>
        </authorList>
    </citation>
    <scope>NUCLEOTIDE SEQUENCE</scope>
    <source>
        <strain evidence="8">QSvi11</strain>
    </source>
</reference>
<dbReference type="Pfam" id="PF08640">
    <property type="entry name" value="U3_assoc_6"/>
    <property type="match status" value="1"/>
</dbReference>
<gene>
    <name evidence="8" type="ORF">CYY_004156</name>
</gene>
<evidence type="ECO:0000256" key="3">
    <source>
        <dbReference type="ARBA" id="ARBA00022552"/>
    </source>
</evidence>
<evidence type="ECO:0000256" key="4">
    <source>
        <dbReference type="ARBA" id="ARBA00022737"/>
    </source>
</evidence>
<dbReference type="GO" id="GO:0000462">
    <property type="term" value="P:maturation of SSU-rRNA from tricistronic rRNA transcript (SSU-rRNA, 5.8S rRNA, LSU-rRNA)"/>
    <property type="evidence" value="ECO:0007669"/>
    <property type="project" value="InterPro"/>
</dbReference>
<comment type="caution">
    <text evidence="8">The sequence shown here is derived from an EMBL/GenBank/DDBJ whole genome shotgun (WGS) entry which is preliminary data.</text>
</comment>
<dbReference type="GO" id="GO:0032040">
    <property type="term" value="C:small-subunit processome"/>
    <property type="evidence" value="ECO:0007669"/>
    <property type="project" value="TreeGrafter"/>
</dbReference>
<evidence type="ECO:0000313" key="9">
    <source>
        <dbReference type="Proteomes" id="UP000695562"/>
    </source>
</evidence>